<keyword evidence="2" id="KW-1185">Reference proteome</keyword>
<proteinExistence type="predicted"/>
<name>A0A9D4KNW3_DREPO</name>
<dbReference type="AlphaFoldDB" id="A0A9D4KNW3"/>
<accession>A0A9D4KNW3</accession>
<organism evidence="1 2">
    <name type="scientific">Dreissena polymorpha</name>
    <name type="common">Zebra mussel</name>
    <name type="synonym">Mytilus polymorpha</name>
    <dbReference type="NCBI Taxonomy" id="45954"/>
    <lineage>
        <taxon>Eukaryota</taxon>
        <taxon>Metazoa</taxon>
        <taxon>Spiralia</taxon>
        <taxon>Lophotrochozoa</taxon>
        <taxon>Mollusca</taxon>
        <taxon>Bivalvia</taxon>
        <taxon>Autobranchia</taxon>
        <taxon>Heteroconchia</taxon>
        <taxon>Euheterodonta</taxon>
        <taxon>Imparidentia</taxon>
        <taxon>Neoheterodontei</taxon>
        <taxon>Myida</taxon>
        <taxon>Dreissenoidea</taxon>
        <taxon>Dreissenidae</taxon>
        <taxon>Dreissena</taxon>
    </lineage>
</organism>
<gene>
    <name evidence="1" type="ORF">DPMN_116618</name>
</gene>
<reference evidence="1" key="1">
    <citation type="journal article" date="2019" name="bioRxiv">
        <title>The Genome of the Zebra Mussel, Dreissena polymorpha: A Resource for Invasive Species Research.</title>
        <authorList>
            <person name="McCartney M.A."/>
            <person name="Auch B."/>
            <person name="Kono T."/>
            <person name="Mallez S."/>
            <person name="Zhang Y."/>
            <person name="Obille A."/>
            <person name="Becker A."/>
            <person name="Abrahante J.E."/>
            <person name="Garbe J."/>
            <person name="Badalamenti J.P."/>
            <person name="Herman A."/>
            <person name="Mangelson H."/>
            <person name="Liachko I."/>
            <person name="Sullivan S."/>
            <person name="Sone E.D."/>
            <person name="Koren S."/>
            <person name="Silverstein K.A.T."/>
            <person name="Beckman K.B."/>
            <person name="Gohl D.M."/>
        </authorList>
    </citation>
    <scope>NUCLEOTIDE SEQUENCE</scope>
    <source>
        <strain evidence="1">Duluth1</strain>
        <tissue evidence="1">Whole animal</tissue>
    </source>
</reference>
<evidence type="ECO:0000313" key="1">
    <source>
        <dbReference type="EMBL" id="KAH3843111.1"/>
    </source>
</evidence>
<evidence type="ECO:0000313" key="2">
    <source>
        <dbReference type="Proteomes" id="UP000828390"/>
    </source>
</evidence>
<comment type="caution">
    <text evidence="1">The sequence shown here is derived from an EMBL/GenBank/DDBJ whole genome shotgun (WGS) entry which is preliminary data.</text>
</comment>
<protein>
    <submittedName>
        <fullName evidence="1">Uncharacterized protein</fullName>
    </submittedName>
</protein>
<sequence>MTQIRLGDLGFGTHMTQIRLGDLGFGTHMTQTRLGDLGFGTQMTKICSLSIINRNILTKFNKDWKKNEAPRVT</sequence>
<reference evidence="1" key="2">
    <citation type="submission" date="2020-11" db="EMBL/GenBank/DDBJ databases">
        <authorList>
            <person name="McCartney M.A."/>
            <person name="Auch B."/>
            <person name="Kono T."/>
            <person name="Mallez S."/>
            <person name="Becker A."/>
            <person name="Gohl D.M."/>
            <person name="Silverstein K.A.T."/>
            <person name="Koren S."/>
            <person name="Bechman K.B."/>
            <person name="Herman A."/>
            <person name="Abrahante J.E."/>
            <person name="Garbe J."/>
        </authorList>
    </citation>
    <scope>NUCLEOTIDE SEQUENCE</scope>
    <source>
        <strain evidence="1">Duluth1</strain>
        <tissue evidence="1">Whole animal</tissue>
    </source>
</reference>
<dbReference type="EMBL" id="JAIWYP010000004">
    <property type="protein sequence ID" value="KAH3843111.1"/>
    <property type="molecule type" value="Genomic_DNA"/>
</dbReference>
<dbReference type="Proteomes" id="UP000828390">
    <property type="component" value="Unassembled WGS sequence"/>
</dbReference>